<accession>K9YIU7</accession>
<dbReference type="EMBL" id="CP003940">
    <property type="protein sequence ID" value="AFZ46876.1"/>
    <property type="molecule type" value="Genomic_DNA"/>
</dbReference>
<dbReference type="HOGENOM" id="CLU_186047_0_0_3"/>
<dbReference type="KEGG" id="csn:Cyast_0904"/>
<keyword evidence="2" id="KW-1185">Reference proteome</keyword>
<dbReference type="BioCyc" id="CSTA292563:G1353-911-MONOMER"/>
<dbReference type="Proteomes" id="UP000010483">
    <property type="component" value="Chromosome"/>
</dbReference>
<reference evidence="2" key="1">
    <citation type="journal article" date="2013" name="Proc. Natl. Acad. Sci. U.S.A.">
        <title>Improving the coverage of the cyanobacterial phylum using diversity-driven genome sequencing.</title>
        <authorList>
            <person name="Shih P.M."/>
            <person name="Wu D."/>
            <person name="Latifi A."/>
            <person name="Axen S.D."/>
            <person name="Fewer D.P."/>
            <person name="Talla E."/>
            <person name="Calteau A."/>
            <person name="Cai F."/>
            <person name="Tandeau de Marsac N."/>
            <person name="Rippka R."/>
            <person name="Herdman M."/>
            <person name="Sivonen K."/>
            <person name="Coursin T."/>
            <person name="Laurent T."/>
            <person name="Goodwin L."/>
            <person name="Nolan M."/>
            <person name="Davenport K.W."/>
            <person name="Han C.S."/>
            <person name="Rubin E.M."/>
            <person name="Eisen J.A."/>
            <person name="Woyke T."/>
            <person name="Gugger M."/>
            <person name="Kerfeld C.A."/>
        </authorList>
    </citation>
    <scope>NUCLEOTIDE SEQUENCE [LARGE SCALE GENOMIC DNA]</scope>
    <source>
        <strain evidence="2">ATCC 29140 / PCC 7202</strain>
    </source>
</reference>
<sequence>MSKTIDLSEEKIKELLKEVLIELIETKKDNFQDIFLEVIEEIGLKNAIQEGRQNDFVKEKHL</sequence>
<dbReference type="InterPro" id="IPR057930">
    <property type="entry name" value="Antitoxin_put"/>
</dbReference>
<dbReference type="STRING" id="292563.Cyast_0904"/>
<name>K9YIU7_CYASC</name>
<protein>
    <submittedName>
        <fullName evidence="1">Uncharacterized protein</fullName>
    </submittedName>
</protein>
<gene>
    <name evidence="1" type="ordered locus">Cyast_0904</name>
</gene>
<organism evidence="1 2">
    <name type="scientific">Cyanobacterium stanieri (strain ATCC 29140 / PCC 7202)</name>
    <dbReference type="NCBI Taxonomy" id="292563"/>
    <lineage>
        <taxon>Bacteria</taxon>
        <taxon>Bacillati</taxon>
        <taxon>Cyanobacteriota</taxon>
        <taxon>Cyanophyceae</taxon>
        <taxon>Oscillatoriophycideae</taxon>
        <taxon>Chroococcales</taxon>
        <taxon>Geminocystaceae</taxon>
        <taxon>Cyanobacterium</taxon>
    </lineage>
</organism>
<proteinExistence type="predicted"/>
<evidence type="ECO:0000313" key="1">
    <source>
        <dbReference type="EMBL" id="AFZ46876.1"/>
    </source>
</evidence>
<dbReference type="AlphaFoldDB" id="K9YIU7"/>
<evidence type="ECO:0000313" key="2">
    <source>
        <dbReference type="Proteomes" id="UP000010483"/>
    </source>
</evidence>
<dbReference type="Pfam" id="PF25734">
    <property type="entry name" value="RelB_like_antitoxin"/>
    <property type="match status" value="1"/>
</dbReference>